<reference evidence="2 3" key="1">
    <citation type="submission" date="2016-10" db="EMBL/GenBank/DDBJ databases">
        <authorList>
            <person name="de Groot N.N."/>
        </authorList>
    </citation>
    <scope>NUCLEOTIDE SEQUENCE [LARGE SCALE GENOMIC DNA]</scope>
    <source>
        <strain evidence="2 3">MP1X4</strain>
    </source>
</reference>
<gene>
    <name evidence="2" type="ORF">SAMN05216490_4834</name>
</gene>
<proteinExistence type="predicted"/>
<evidence type="ECO:0008006" key="4">
    <source>
        <dbReference type="Google" id="ProtNLM"/>
    </source>
</evidence>
<dbReference type="Proteomes" id="UP000199679">
    <property type="component" value="Chromosome I"/>
</dbReference>
<dbReference type="STRING" id="652787.SAMN05216490_4834"/>
<evidence type="ECO:0000313" key="2">
    <source>
        <dbReference type="EMBL" id="SDT67811.1"/>
    </source>
</evidence>
<keyword evidence="3" id="KW-1185">Reference proteome</keyword>
<sequence>MSDDQLDDDLKKRIKQVFDNYEDNTADEGWLLLREKYPEKGEKDRVIFWLWRIAGVAALLLMALGLGLWLNFHESGKQNIAQHNKKREITDTTTISKTAAIPNDKKQVIDSGANLAYQQQTTVAAHSYGVVKNTPSVQAGVNNSSLSANAGSTLFTAKVDSSVKKDVAYQRADKAKSPDTINSHITTAIADNKSPLKLISTRPATAPAEKEQPKVVANNPVNKGMQALFDKDAQNRATQNTEEQKPIDKKVAFAIYAATYVNYAKGSNKQFNTGVGGTADIRLTDNLRLSTGVSIGQNTLSYANNTTAVVPMALMAAASHNFTTASNMLYSVAPASTNLNANLVNLDIPVDLKYVFNPQKGNTYVSAGFSSGTFINETYNTIYNYTNGSSVQQTGDASHKSFDNFYFAQMLNVSFGVGYPVGKNQLIIEPFFKYPLNGMGDEHLLFGSGGLNLKFNFDPPKSKH</sequence>
<dbReference type="AlphaFoldDB" id="A0A1H2CBJ6"/>
<dbReference type="EMBL" id="LT629740">
    <property type="protein sequence ID" value="SDT67811.1"/>
    <property type="molecule type" value="Genomic_DNA"/>
</dbReference>
<protein>
    <recommendedName>
        <fullName evidence="4">Outer membrane protein beta-barrel domain-containing protein</fullName>
    </recommendedName>
</protein>
<keyword evidence="1" id="KW-0812">Transmembrane</keyword>
<name>A0A1H2CBJ6_MUCMA</name>
<evidence type="ECO:0000313" key="3">
    <source>
        <dbReference type="Proteomes" id="UP000199679"/>
    </source>
</evidence>
<organism evidence="2 3">
    <name type="scientific">Mucilaginibacter mallensis</name>
    <dbReference type="NCBI Taxonomy" id="652787"/>
    <lineage>
        <taxon>Bacteria</taxon>
        <taxon>Pseudomonadati</taxon>
        <taxon>Bacteroidota</taxon>
        <taxon>Sphingobacteriia</taxon>
        <taxon>Sphingobacteriales</taxon>
        <taxon>Sphingobacteriaceae</taxon>
        <taxon>Mucilaginibacter</taxon>
    </lineage>
</organism>
<accession>A0A1H2CBJ6</accession>
<feature type="transmembrane region" description="Helical" evidence="1">
    <location>
        <begin position="46"/>
        <end position="70"/>
    </location>
</feature>
<evidence type="ECO:0000256" key="1">
    <source>
        <dbReference type="SAM" id="Phobius"/>
    </source>
</evidence>
<dbReference type="RefSeq" id="WP_091379401.1">
    <property type="nucleotide sequence ID" value="NZ_LT629740.1"/>
</dbReference>
<dbReference type="OrthoDB" id="1419682at2"/>
<keyword evidence="1" id="KW-0472">Membrane</keyword>
<keyword evidence="1" id="KW-1133">Transmembrane helix</keyword>